<evidence type="ECO:0000313" key="4">
    <source>
        <dbReference type="Proteomes" id="UP001501237"/>
    </source>
</evidence>
<dbReference type="Gene3D" id="1.10.1660.10">
    <property type="match status" value="1"/>
</dbReference>
<dbReference type="PRINTS" id="PR00040">
    <property type="entry name" value="HTHMERR"/>
</dbReference>
<dbReference type="EMBL" id="BAAAUV010000006">
    <property type="protein sequence ID" value="GAA3210787.1"/>
    <property type="molecule type" value="Genomic_DNA"/>
</dbReference>
<dbReference type="InterPro" id="IPR047057">
    <property type="entry name" value="MerR_fam"/>
</dbReference>
<comment type="caution">
    <text evidence="3">The sequence shown here is derived from an EMBL/GenBank/DDBJ whole genome shotgun (WGS) entry which is preliminary data.</text>
</comment>
<dbReference type="SUPFAM" id="SSF46955">
    <property type="entry name" value="Putative DNA-binding domain"/>
    <property type="match status" value="1"/>
</dbReference>
<dbReference type="RefSeq" id="WP_344827831.1">
    <property type="nucleotide sequence ID" value="NZ_BAAAUV010000006.1"/>
</dbReference>
<dbReference type="InterPro" id="IPR000551">
    <property type="entry name" value="MerR-type_HTH_dom"/>
</dbReference>
<dbReference type="SMART" id="SM00422">
    <property type="entry name" value="HTH_MERR"/>
    <property type="match status" value="1"/>
</dbReference>
<accession>A0ABP6Q846</accession>
<reference evidence="4" key="1">
    <citation type="journal article" date="2019" name="Int. J. Syst. Evol. Microbiol.">
        <title>The Global Catalogue of Microorganisms (GCM) 10K type strain sequencing project: providing services to taxonomists for standard genome sequencing and annotation.</title>
        <authorList>
            <consortium name="The Broad Institute Genomics Platform"/>
            <consortium name="The Broad Institute Genome Sequencing Center for Infectious Disease"/>
            <person name="Wu L."/>
            <person name="Ma J."/>
        </authorList>
    </citation>
    <scope>NUCLEOTIDE SEQUENCE [LARGE SCALE GENOMIC DNA]</scope>
    <source>
        <strain evidence="4">JCM 9377</strain>
    </source>
</reference>
<organism evidence="3 4">
    <name type="scientific">Actinocorallia longicatena</name>
    <dbReference type="NCBI Taxonomy" id="111803"/>
    <lineage>
        <taxon>Bacteria</taxon>
        <taxon>Bacillati</taxon>
        <taxon>Actinomycetota</taxon>
        <taxon>Actinomycetes</taxon>
        <taxon>Streptosporangiales</taxon>
        <taxon>Thermomonosporaceae</taxon>
        <taxon>Actinocorallia</taxon>
    </lineage>
</organism>
<dbReference type="PANTHER" id="PTHR30204">
    <property type="entry name" value="REDOX-CYCLING DRUG-SENSING TRANSCRIPTIONAL ACTIVATOR SOXR"/>
    <property type="match status" value="1"/>
</dbReference>
<evidence type="ECO:0000256" key="1">
    <source>
        <dbReference type="ARBA" id="ARBA00023125"/>
    </source>
</evidence>
<proteinExistence type="predicted"/>
<protein>
    <submittedName>
        <fullName evidence="3">MerR family transcriptional regulator</fullName>
    </submittedName>
</protein>
<dbReference type="Pfam" id="PF13411">
    <property type="entry name" value="MerR_1"/>
    <property type="match status" value="1"/>
</dbReference>
<keyword evidence="4" id="KW-1185">Reference proteome</keyword>
<dbReference type="InterPro" id="IPR009061">
    <property type="entry name" value="DNA-bd_dom_put_sf"/>
</dbReference>
<dbReference type="Proteomes" id="UP001501237">
    <property type="component" value="Unassembled WGS sequence"/>
</dbReference>
<evidence type="ECO:0000259" key="2">
    <source>
        <dbReference type="PROSITE" id="PS50937"/>
    </source>
</evidence>
<gene>
    <name evidence="3" type="ORF">GCM10010468_28960</name>
</gene>
<evidence type="ECO:0000313" key="3">
    <source>
        <dbReference type="EMBL" id="GAA3210787.1"/>
    </source>
</evidence>
<name>A0ABP6Q846_9ACTN</name>
<keyword evidence="1" id="KW-0238">DNA-binding</keyword>
<dbReference type="CDD" id="cd01109">
    <property type="entry name" value="HTH_YyaN"/>
    <property type="match status" value="1"/>
</dbReference>
<dbReference type="PROSITE" id="PS50937">
    <property type="entry name" value="HTH_MERR_2"/>
    <property type="match status" value="1"/>
</dbReference>
<dbReference type="PANTHER" id="PTHR30204:SF98">
    <property type="entry name" value="HTH-TYPE TRANSCRIPTIONAL REGULATOR ADHR"/>
    <property type="match status" value="1"/>
</dbReference>
<feature type="domain" description="HTH merR-type" evidence="2">
    <location>
        <begin position="3"/>
        <end position="72"/>
    </location>
</feature>
<sequence>MQYYSPGETAERSGFTLDTLRYYDKLGLLGELSRTPGGRRRFTDDDLSWLNMLRCLRETGMPIAELQHFAELCRDPDSVPARIALLESHEAQVEAQMDRLRTQQSHIQGKIAHYRSTRTTEKPAPCSGTGF</sequence>